<dbReference type="EMBL" id="GECU01004826">
    <property type="protein sequence ID" value="JAT02881.1"/>
    <property type="molecule type" value="Transcribed_RNA"/>
</dbReference>
<feature type="region of interest" description="Disordered" evidence="1">
    <location>
        <begin position="53"/>
        <end position="106"/>
    </location>
</feature>
<sequence length="106" mass="11459">VYLSVVATTLFERIAAFSIEGDAAYDKMALGDDIIGGGQRLIDGEAGYSYLTEKEDNKKKGGKTASKLQAAKDDKNEDTKKRDSSKVKKKSDDEKGGKASGLFDFL</sequence>
<evidence type="ECO:0000256" key="1">
    <source>
        <dbReference type="SAM" id="MobiDB-lite"/>
    </source>
</evidence>
<feature type="compositionally biased region" description="Basic and acidic residues" evidence="1">
    <location>
        <begin position="70"/>
        <end position="97"/>
    </location>
</feature>
<organism evidence="2">
    <name type="scientific">Homalodisca liturata</name>
    <dbReference type="NCBI Taxonomy" id="320908"/>
    <lineage>
        <taxon>Eukaryota</taxon>
        <taxon>Metazoa</taxon>
        <taxon>Ecdysozoa</taxon>
        <taxon>Arthropoda</taxon>
        <taxon>Hexapoda</taxon>
        <taxon>Insecta</taxon>
        <taxon>Pterygota</taxon>
        <taxon>Neoptera</taxon>
        <taxon>Paraneoptera</taxon>
        <taxon>Hemiptera</taxon>
        <taxon>Auchenorrhyncha</taxon>
        <taxon>Membracoidea</taxon>
        <taxon>Cicadellidae</taxon>
        <taxon>Cicadellinae</taxon>
        <taxon>Proconiini</taxon>
        <taxon>Homalodisca</taxon>
    </lineage>
</organism>
<protein>
    <submittedName>
        <fullName evidence="2">Uncharacterized protein</fullName>
    </submittedName>
</protein>
<accession>A0A1B6JUK1</accession>
<proteinExistence type="predicted"/>
<reference evidence="2" key="1">
    <citation type="submission" date="2015-11" db="EMBL/GenBank/DDBJ databases">
        <title>De novo transcriptome assembly of four potential Pierce s Disease insect vectors from Arizona vineyards.</title>
        <authorList>
            <person name="Tassone E.E."/>
        </authorList>
    </citation>
    <scope>NUCLEOTIDE SEQUENCE</scope>
</reference>
<feature type="non-terminal residue" evidence="2">
    <location>
        <position position="106"/>
    </location>
</feature>
<feature type="non-terminal residue" evidence="2">
    <location>
        <position position="1"/>
    </location>
</feature>
<evidence type="ECO:0000313" key="2">
    <source>
        <dbReference type="EMBL" id="JAT02881.1"/>
    </source>
</evidence>
<dbReference type="AlphaFoldDB" id="A0A1B6JUK1"/>
<gene>
    <name evidence="2" type="ORF">g.11243</name>
</gene>
<name>A0A1B6JUK1_9HEMI</name>